<dbReference type="PANTHER" id="PTHR23108">
    <property type="entry name" value="METHYLTRANSFERASE-RELATED"/>
    <property type="match status" value="1"/>
</dbReference>
<feature type="compositionally biased region" description="Low complexity" evidence="1">
    <location>
        <begin position="404"/>
        <end position="419"/>
    </location>
</feature>
<feature type="compositionally biased region" description="Low complexity" evidence="1">
    <location>
        <begin position="436"/>
        <end position="446"/>
    </location>
</feature>
<gene>
    <name evidence="2" type="ORF">WJX75_001518</name>
</gene>
<dbReference type="PANTHER" id="PTHR23108:SF3">
    <property type="entry name" value="METHYLTRANSFERASE FAMILY PROTEIN"/>
    <property type="match status" value="1"/>
</dbReference>
<feature type="region of interest" description="Disordered" evidence="1">
    <location>
        <begin position="399"/>
        <end position="446"/>
    </location>
</feature>
<dbReference type="InterPro" id="IPR029063">
    <property type="entry name" value="SAM-dependent_MTases_sf"/>
</dbReference>
<organism evidence="2 3">
    <name type="scientific">Coccomyxa subellipsoidea</name>
    <dbReference type="NCBI Taxonomy" id="248742"/>
    <lineage>
        <taxon>Eukaryota</taxon>
        <taxon>Viridiplantae</taxon>
        <taxon>Chlorophyta</taxon>
        <taxon>core chlorophytes</taxon>
        <taxon>Trebouxiophyceae</taxon>
        <taxon>Trebouxiophyceae incertae sedis</taxon>
        <taxon>Coccomyxaceae</taxon>
        <taxon>Coccomyxa</taxon>
    </lineage>
</organism>
<evidence type="ECO:0000256" key="1">
    <source>
        <dbReference type="SAM" id="MobiDB-lite"/>
    </source>
</evidence>
<dbReference type="Proteomes" id="UP001491310">
    <property type="component" value="Unassembled WGS sequence"/>
</dbReference>
<dbReference type="Gene3D" id="3.40.50.150">
    <property type="entry name" value="Vaccinia Virus protein VP39"/>
    <property type="match status" value="1"/>
</dbReference>
<feature type="region of interest" description="Disordered" evidence="1">
    <location>
        <begin position="312"/>
        <end position="332"/>
    </location>
</feature>
<name>A0ABR2YH67_9CHLO</name>
<feature type="compositionally biased region" description="Low complexity" evidence="1">
    <location>
        <begin position="322"/>
        <end position="332"/>
    </location>
</feature>
<comment type="caution">
    <text evidence="2">The sequence shown here is derived from an EMBL/GenBank/DDBJ whole genome shotgun (WGS) entry which is preliminary data.</text>
</comment>
<dbReference type="Pfam" id="PF10294">
    <property type="entry name" value="Methyltransf_16"/>
    <property type="match status" value="1"/>
</dbReference>
<feature type="compositionally biased region" description="Basic residues" evidence="1">
    <location>
        <begin position="420"/>
        <end position="429"/>
    </location>
</feature>
<dbReference type="InterPro" id="IPR019410">
    <property type="entry name" value="Methyltransf_16"/>
</dbReference>
<proteinExistence type="predicted"/>
<dbReference type="EMBL" id="JALJOT010000011">
    <property type="protein sequence ID" value="KAK9905522.1"/>
    <property type="molecule type" value="Genomic_DNA"/>
</dbReference>
<sequence length="471" mass="51236">MGAEEDLMFDASMFTNESYGERTFSVGEHSMRLLCSPSASTDFDLTGLGLPGILCAKFCPVILTDHNDVVLRVLQKNADLNSRPHTIRCRQLDWSADAGTFSNILAESPNRQGFELLLGSDVAYSLKALPSLFRAASLLLSKQSHSVFLLGYVSRAASIDRGIFLEAAAVGLRTREVPGTRKSVPGGLEGAVYEDIFAEASNWRSARREHQVPLDAGQAPAGSPQQVLPQPAPVAQAAAIHPPPQQEDPFVTAIRLLMQQGLPEAKARAALQRVPAAGRTLEGWVIAAIEWQTAQDDLEAEKRDLELAMQASLREEEERKSQQTPLEQQTPEQLLQHFKGSILLAALRKSPMADQLFFAPLLLPVLRLLKLEQQSCRWYASSGTRKYFEALAEECAVSEHSMHSSTEPAPTETPPSNSKRAPKRRRKSPCNKGADADAAAAEGASPSPEAAASVFQQFADFIDSKAAALEV</sequence>
<protein>
    <submittedName>
        <fullName evidence="2">Uncharacterized protein</fullName>
    </submittedName>
</protein>
<dbReference type="InterPro" id="IPR038899">
    <property type="entry name" value="METTL22"/>
</dbReference>
<reference evidence="2 3" key="1">
    <citation type="journal article" date="2024" name="Nat. Commun.">
        <title>Phylogenomics reveals the evolutionary origins of lichenization in chlorophyte algae.</title>
        <authorList>
            <person name="Puginier C."/>
            <person name="Libourel C."/>
            <person name="Otte J."/>
            <person name="Skaloud P."/>
            <person name="Haon M."/>
            <person name="Grisel S."/>
            <person name="Petersen M."/>
            <person name="Berrin J.G."/>
            <person name="Delaux P.M."/>
            <person name="Dal Grande F."/>
            <person name="Keller J."/>
        </authorList>
    </citation>
    <scope>NUCLEOTIDE SEQUENCE [LARGE SCALE GENOMIC DNA]</scope>
    <source>
        <strain evidence="2 3">SAG 216-7</strain>
    </source>
</reference>
<evidence type="ECO:0000313" key="2">
    <source>
        <dbReference type="EMBL" id="KAK9905522.1"/>
    </source>
</evidence>
<keyword evidence="3" id="KW-1185">Reference proteome</keyword>
<evidence type="ECO:0000313" key="3">
    <source>
        <dbReference type="Proteomes" id="UP001491310"/>
    </source>
</evidence>
<accession>A0ABR2YH67</accession>
<dbReference type="SUPFAM" id="SSF53335">
    <property type="entry name" value="S-adenosyl-L-methionine-dependent methyltransferases"/>
    <property type="match status" value="1"/>
</dbReference>